<evidence type="ECO:0000256" key="6">
    <source>
        <dbReference type="ARBA" id="ARBA00023136"/>
    </source>
</evidence>
<evidence type="ECO:0000256" key="2">
    <source>
        <dbReference type="ARBA" id="ARBA00022448"/>
    </source>
</evidence>
<feature type="transmembrane region" description="Helical" evidence="7">
    <location>
        <begin position="194"/>
        <end position="217"/>
    </location>
</feature>
<dbReference type="PANTHER" id="PTHR42718">
    <property type="entry name" value="MAJOR FACILITATOR SUPERFAMILY MULTIDRUG TRANSPORTER MFSC"/>
    <property type="match status" value="1"/>
</dbReference>
<dbReference type="InterPro" id="IPR011701">
    <property type="entry name" value="MFS"/>
</dbReference>
<dbReference type="Gene3D" id="1.20.1720.10">
    <property type="entry name" value="Multidrug resistance protein D"/>
    <property type="match status" value="1"/>
</dbReference>
<evidence type="ECO:0000256" key="1">
    <source>
        <dbReference type="ARBA" id="ARBA00004651"/>
    </source>
</evidence>
<feature type="transmembrane region" description="Helical" evidence="7">
    <location>
        <begin position="427"/>
        <end position="448"/>
    </location>
</feature>
<dbReference type="InterPro" id="IPR020846">
    <property type="entry name" value="MFS_dom"/>
</dbReference>
<dbReference type="PROSITE" id="PS50850">
    <property type="entry name" value="MFS"/>
    <property type="match status" value="1"/>
</dbReference>
<keyword evidence="5 7" id="KW-1133">Transmembrane helix</keyword>
<feature type="transmembrane region" description="Helical" evidence="7">
    <location>
        <begin position="287"/>
        <end position="309"/>
    </location>
</feature>
<dbReference type="Pfam" id="PF07690">
    <property type="entry name" value="MFS_1"/>
    <property type="match status" value="1"/>
</dbReference>
<feature type="transmembrane region" description="Helical" evidence="7">
    <location>
        <begin position="387"/>
        <end position="407"/>
    </location>
</feature>
<dbReference type="InterPro" id="IPR036259">
    <property type="entry name" value="MFS_trans_sf"/>
</dbReference>
<dbReference type="OrthoDB" id="9812221at2"/>
<evidence type="ECO:0000313" key="10">
    <source>
        <dbReference type="Proteomes" id="UP000295678"/>
    </source>
</evidence>
<feature type="transmembrane region" description="Helical" evidence="7">
    <location>
        <begin position="72"/>
        <end position="92"/>
    </location>
</feature>
<proteinExistence type="predicted"/>
<keyword evidence="6 7" id="KW-0472">Membrane</keyword>
<dbReference type="RefSeq" id="WP_132807795.1">
    <property type="nucleotide sequence ID" value="NZ_SMAK01000015.1"/>
</dbReference>
<feature type="transmembrane region" description="Helical" evidence="7">
    <location>
        <begin position="98"/>
        <end position="119"/>
    </location>
</feature>
<dbReference type="PRINTS" id="PR01036">
    <property type="entry name" value="TCRTETB"/>
</dbReference>
<feature type="transmembrane region" description="Helical" evidence="7">
    <location>
        <begin position="350"/>
        <end position="366"/>
    </location>
</feature>
<dbReference type="InterPro" id="IPR004638">
    <property type="entry name" value="EmrB-like"/>
</dbReference>
<keyword evidence="2" id="KW-0813">Transport</keyword>
<dbReference type="GO" id="GO:0005886">
    <property type="term" value="C:plasma membrane"/>
    <property type="evidence" value="ECO:0007669"/>
    <property type="project" value="UniProtKB-SubCell"/>
</dbReference>
<keyword evidence="10" id="KW-1185">Reference proteome</keyword>
<keyword evidence="4 7" id="KW-0812">Transmembrane</keyword>
<keyword evidence="3" id="KW-1003">Cell membrane</keyword>
<name>A0A4R3LVE8_9HYPH</name>
<dbReference type="Gene3D" id="1.20.1250.20">
    <property type="entry name" value="MFS general substrate transporter like domains"/>
    <property type="match status" value="1"/>
</dbReference>
<gene>
    <name evidence="9" type="ORF">EDC22_11513</name>
</gene>
<evidence type="ECO:0000256" key="5">
    <source>
        <dbReference type="ARBA" id="ARBA00022989"/>
    </source>
</evidence>
<comment type="subcellular location">
    <subcellularLocation>
        <location evidence="1">Cell membrane</location>
        <topology evidence="1">Multi-pass membrane protein</topology>
    </subcellularLocation>
</comment>
<feature type="transmembrane region" description="Helical" evidence="7">
    <location>
        <begin position="262"/>
        <end position="281"/>
    </location>
</feature>
<evidence type="ECO:0000256" key="4">
    <source>
        <dbReference type="ARBA" id="ARBA00022692"/>
    </source>
</evidence>
<evidence type="ECO:0000259" key="8">
    <source>
        <dbReference type="PROSITE" id="PS50850"/>
    </source>
</evidence>
<dbReference type="EMBL" id="SMAK01000015">
    <property type="protein sequence ID" value="TCT04533.1"/>
    <property type="molecule type" value="Genomic_DNA"/>
</dbReference>
<accession>A0A4R3LVE8</accession>
<dbReference type="NCBIfam" id="TIGR00711">
    <property type="entry name" value="efflux_EmrB"/>
    <property type="match status" value="1"/>
</dbReference>
<feature type="transmembrane region" description="Helical" evidence="7">
    <location>
        <begin position="321"/>
        <end position="344"/>
    </location>
</feature>
<sequence>MQPRTLVLLVVACALFMENLDSTVLSTALPAIAADFGEDPIRLKLALTSYLISLAIFIPASGWLADRFGTRLVFRLAILVFTLGSIACGLSQSVPEIVVARVVQGMGGAMMVPVGRLVVMRTIPKAELIGAMAWLTVPALTGPVLGPPLGGFITTYFHWRWIFWVNVPIGALGLIFATLYIPDVRGAMRVRFDLTGFLMSGLGLALVVTGATNLGLAVLPGPVILAMLGIGGLLLAGYWVHARNHPAPILDLGLFSIPTFRAGVLGGALFRIGVGATPFLIPLMLQLLYGLTPFASGMTTFVAAIGAIAMKFAAPPVLRRLGFRTILTVNGLICALFIGLPALFDLSTPVAMFTLVLLIGGFFRSLQFTGSNSLAIADIEPDRMSKATSMTSVVQQLSISVGISVAAMTLEFSRLARGGGALAVADFSAAFIVVGLATAASVLIFVTLPKDAGQEVSGHRRKLPADPVTTARER</sequence>
<comment type="caution">
    <text evidence="9">The sequence shown here is derived from an EMBL/GenBank/DDBJ whole genome shotgun (WGS) entry which is preliminary data.</text>
</comment>
<dbReference type="Proteomes" id="UP000295678">
    <property type="component" value="Unassembled WGS sequence"/>
</dbReference>
<feature type="transmembrane region" description="Helical" evidence="7">
    <location>
        <begin position="223"/>
        <end position="241"/>
    </location>
</feature>
<dbReference type="AlphaFoldDB" id="A0A4R3LVE8"/>
<protein>
    <submittedName>
        <fullName evidence="9">EmrB/QacA subfamily drug resistance transporter</fullName>
    </submittedName>
</protein>
<organism evidence="9 10">
    <name type="scientific">Tepidamorphus gemmatus</name>
    <dbReference type="NCBI Taxonomy" id="747076"/>
    <lineage>
        <taxon>Bacteria</taxon>
        <taxon>Pseudomonadati</taxon>
        <taxon>Pseudomonadota</taxon>
        <taxon>Alphaproteobacteria</taxon>
        <taxon>Hyphomicrobiales</taxon>
        <taxon>Tepidamorphaceae</taxon>
        <taxon>Tepidamorphus</taxon>
    </lineage>
</organism>
<dbReference type="CDD" id="cd17503">
    <property type="entry name" value="MFS_LmrB_MDR_like"/>
    <property type="match status" value="1"/>
</dbReference>
<reference evidence="9 10" key="1">
    <citation type="submission" date="2019-03" db="EMBL/GenBank/DDBJ databases">
        <title>Genomic Encyclopedia of Type Strains, Phase IV (KMG-IV): sequencing the most valuable type-strain genomes for metagenomic binning, comparative biology and taxonomic classification.</title>
        <authorList>
            <person name="Goeker M."/>
        </authorList>
    </citation>
    <scope>NUCLEOTIDE SEQUENCE [LARGE SCALE GENOMIC DNA]</scope>
    <source>
        <strain evidence="9 10">DSM 19345</strain>
    </source>
</reference>
<evidence type="ECO:0000313" key="9">
    <source>
        <dbReference type="EMBL" id="TCT04533.1"/>
    </source>
</evidence>
<feature type="domain" description="Major facilitator superfamily (MFS) profile" evidence="8">
    <location>
        <begin position="7"/>
        <end position="453"/>
    </location>
</feature>
<feature type="transmembrane region" description="Helical" evidence="7">
    <location>
        <begin position="161"/>
        <end position="182"/>
    </location>
</feature>
<evidence type="ECO:0000256" key="3">
    <source>
        <dbReference type="ARBA" id="ARBA00022475"/>
    </source>
</evidence>
<dbReference type="SUPFAM" id="SSF103473">
    <property type="entry name" value="MFS general substrate transporter"/>
    <property type="match status" value="1"/>
</dbReference>
<dbReference type="GO" id="GO:0022857">
    <property type="term" value="F:transmembrane transporter activity"/>
    <property type="evidence" value="ECO:0007669"/>
    <property type="project" value="InterPro"/>
</dbReference>
<dbReference type="PANTHER" id="PTHR42718:SF46">
    <property type="entry name" value="BLR6921 PROTEIN"/>
    <property type="match status" value="1"/>
</dbReference>
<feature type="transmembrane region" description="Helical" evidence="7">
    <location>
        <begin position="131"/>
        <end position="149"/>
    </location>
</feature>
<feature type="transmembrane region" description="Helical" evidence="7">
    <location>
        <begin position="43"/>
        <end position="65"/>
    </location>
</feature>
<evidence type="ECO:0000256" key="7">
    <source>
        <dbReference type="SAM" id="Phobius"/>
    </source>
</evidence>